<dbReference type="CDD" id="cd12152">
    <property type="entry name" value="F1-ATPase_delta"/>
    <property type="match status" value="1"/>
</dbReference>
<dbReference type="EMBL" id="CAADRM010000080">
    <property type="protein sequence ID" value="VFU13455.1"/>
    <property type="molecule type" value="Genomic_DNA"/>
</dbReference>
<feature type="domain" description="ATP synthase F1 complex delta/epsilon subunit N-terminal" evidence="8">
    <location>
        <begin position="7"/>
        <end position="85"/>
    </location>
</feature>
<name>A0A485LXT3_9ZZZZ</name>
<keyword evidence="4" id="KW-0406">Ion transport</keyword>
<dbReference type="Pfam" id="PF02823">
    <property type="entry name" value="ATP-synt_DE_N"/>
    <property type="match status" value="1"/>
</dbReference>
<comment type="subcellular location">
    <subcellularLocation>
        <location evidence="1">Membrane</location>
        <topology evidence="1">Peripheral membrane protein</topology>
    </subcellularLocation>
</comment>
<dbReference type="HAMAP" id="MF_00530">
    <property type="entry name" value="ATP_synth_epsil_bac"/>
    <property type="match status" value="1"/>
</dbReference>
<evidence type="ECO:0000256" key="4">
    <source>
        <dbReference type="ARBA" id="ARBA00023065"/>
    </source>
</evidence>
<protein>
    <submittedName>
        <fullName evidence="9">ATP synthase epsilon chain</fullName>
    </submittedName>
</protein>
<gene>
    <name evidence="9" type="primary">atpC</name>
    <name evidence="9" type="ORF">SCFA_190009</name>
</gene>
<sequence length="141" mass="15595">MSDEQYMQLDVVTPEKSVLSRKVTEVIAPGSAGEFGVLIGHTPFLTTLKSGQVIAKTEDRDIFLAVSGGFAEVTSSRVIILAESAVLADDIDEKMVQADLEQAQDKLRGLSKEDPDYPRWESKARDAELKLKVVENWRNKS</sequence>
<dbReference type="SUPFAM" id="SSF51344">
    <property type="entry name" value="Epsilon subunit of F1F0-ATP synthase N-terminal domain"/>
    <property type="match status" value="1"/>
</dbReference>
<dbReference type="AlphaFoldDB" id="A0A485LXT3"/>
<evidence type="ECO:0000256" key="2">
    <source>
        <dbReference type="ARBA" id="ARBA00005712"/>
    </source>
</evidence>
<evidence type="ECO:0000256" key="7">
    <source>
        <dbReference type="ARBA" id="ARBA00023310"/>
    </source>
</evidence>
<dbReference type="PANTHER" id="PTHR13822">
    <property type="entry name" value="ATP SYNTHASE DELTA/EPSILON CHAIN"/>
    <property type="match status" value="1"/>
</dbReference>
<dbReference type="GO" id="GO:0046933">
    <property type="term" value="F:proton-transporting ATP synthase activity, rotational mechanism"/>
    <property type="evidence" value="ECO:0007669"/>
    <property type="project" value="InterPro"/>
</dbReference>
<keyword evidence="7" id="KW-0066">ATP synthesis</keyword>
<dbReference type="NCBIfam" id="TIGR01216">
    <property type="entry name" value="ATP_synt_epsi"/>
    <property type="match status" value="1"/>
</dbReference>
<dbReference type="GO" id="GO:0045259">
    <property type="term" value="C:proton-transporting ATP synthase complex"/>
    <property type="evidence" value="ECO:0007669"/>
    <property type="project" value="UniProtKB-KW"/>
</dbReference>
<dbReference type="PANTHER" id="PTHR13822:SF10">
    <property type="entry name" value="ATP SYNTHASE EPSILON CHAIN, CHLOROPLASTIC"/>
    <property type="match status" value="1"/>
</dbReference>
<evidence type="ECO:0000259" key="8">
    <source>
        <dbReference type="Pfam" id="PF02823"/>
    </source>
</evidence>
<proteinExistence type="inferred from homology"/>
<evidence type="ECO:0000256" key="1">
    <source>
        <dbReference type="ARBA" id="ARBA00004170"/>
    </source>
</evidence>
<dbReference type="Gene3D" id="2.60.15.10">
    <property type="entry name" value="F0F1 ATP synthase delta/epsilon subunit, N-terminal"/>
    <property type="match status" value="1"/>
</dbReference>
<keyword evidence="5" id="KW-0472">Membrane</keyword>
<evidence type="ECO:0000313" key="9">
    <source>
        <dbReference type="EMBL" id="VFU13455.1"/>
    </source>
</evidence>
<comment type="similarity">
    <text evidence="2">Belongs to the ATPase epsilon chain family.</text>
</comment>
<dbReference type="InterPro" id="IPR001469">
    <property type="entry name" value="ATP_synth_F1_dsu/esu"/>
</dbReference>
<evidence type="ECO:0000256" key="3">
    <source>
        <dbReference type="ARBA" id="ARBA00022448"/>
    </source>
</evidence>
<keyword evidence="6" id="KW-0139">CF(1)</keyword>
<keyword evidence="3" id="KW-0813">Transport</keyword>
<evidence type="ECO:0000256" key="5">
    <source>
        <dbReference type="ARBA" id="ARBA00023136"/>
    </source>
</evidence>
<organism evidence="9">
    <name type="scientific">anaerobic digester metagenome</name>
    <dbReference type="NCBI Taxonomy" id="1263854"/>
    <lineage>
        <taxon>unclassified sequences</taxon>
        <taxon>metagenomes</taxon>
        <taxon>ecological metagenomes</taxon>
    </lineage>
</organism>
<dbReference type="InterPro" id="IPR036771">
    <property type="entry name" value="ATPsynth_dsu/esu_N"/>
</dbReference>
<accession>A0A485LXT3</accession>
<evidence type="ECO:0000256" key="6">
    <source>
        <dbReference type="ARBA" id="ARBA00023196"/>
    </source>
</evidence>
<dbReference type="InterPro" id="IPR020546">
    <property type="entry name" value="ATP_synth_F1_dsu/esu_N"/>
</dbReference>
<reference evidence="9" key="1">
    <citation type="submission" date="2019-03" db="EMBL/GenBank/DDBJ databases">
        <authorList>
            <person name="Hao L."/>
        </authorList>
    </citation>
    <scope>NUCLEOTIDE SEQUENCE</scope>
</reference>